<dbReference type="InterPro" id="IPR016147">
    <property type="entry name" value="Pili_assmbl_chaperone_N"/>
</dbReference>
<feature type="signal peptide" evidence="6">
    <location>
        <begin position="1"/>
        <end position="24"/>
    </location>
</feature>
<comment type="subcellular location">
    <subcellularLocation>
        <location evidence="1">Periplasm</location>
    </subcellularLocation>
</comment>
<dbReference type="InterPro" id="IPR036316">
    <property type="entry name" value="Pili_assmbl_chap_C_dom_sf"/>
</dbReference>
<accession>A0A132E5Y8</accession>
<dbReference type="InterPro" id="IPR016148">
    <property type="entry name" value="Pili_assmbl_chaperone_C"/>
</dbReference>
<organism evidence="9 10">
    <name type="scientific">Burkholderia pseudomultivorans</name>
    <dbReference type="NCBI Taxonomy" id="1207504"/>
    <lineage>
        <taxon>Bacteria</taxon>
        <taxon>Pseudomonadati</taxon>
        <taxon>Pseudomonadota</taxon>
        <taxon>Betaproteobacteria</taxon>
        <taxon>Burkholderiales</taxon>
        <taxon>Burkholderiaceae</taxon>
        <taxon>Burkholderia</taxon>
        <taxon>Burkholderia cepacia complex</taxon>
    </lineage>
</organism>
<evidence type="ECO:0000256" key="6">
    <source>
        <dbReference type="SAM" id="SignalP"/>
    </source>
</evidence>
<dbReference type="InterPro" id="IPR013783">
    <property type="entry name" value="Ig-like_fold"/>
</dbReference>
<sequence length="236" mass="25703">MKQRFIGRMLLACALSILPGLSNAGVTLESTRVVFPPGGKEASILVKNRASEDVMIQSWVESGSDPKAAIPFAITPSLSRLGPAKQQVLRIFYQGRGLPSDKESVFWLNVQEIPQKAKSDNTLQIAVRQRVKVFYRPAGLPGNPDEAASNLAWRIVDDDGKHFLEVTNDARFNVSFGAVKLVSGRSEQRVPVEMAVPGGTQRVEITGKPATPTRVEYETVNDYGAIVSHSRDVSAS</sequence>
<evidence type="ECO:0000259" key="7">
    <source>
        <dbReference type="Pfam" id="PF00345"/>
    </source>
</evidence>
<evidence type="ECO:0000256" key="3">
    <source>
        <dbReference type="ARBA" id="ARBA00022729"/>
    </source>
</evidence>
<gene>
    <name evidence="9" type="ORF">WT56_32885</name>
</gene>
<dbReference type="PANTHER" id="PTHR30251:SF2">
    <property type="entry name" value="FIMBRIAL CHAPERONE YADV-RELATED"/>
    <property type="match status" value="1"/>
</dbReference>
<evidence type="ECO:0000313" key="10">
    <source>
        <dbReference type="Proteomes" id="UP000062912"/>
    </source>
</evidence>
<dbReference type="AlphaFoldDB" id="A0A132E5Y8"/>
<evidence type="ECO:0000313" key="9">
    <source>
        <dbReference type="EMBL" id="KWF17283.1"/>
    </source>
</evidence>
<feature type="domain" description="Pili assembly chaperone N-terminal" evidence="7">
    <location>
        <begin position="25"/>
        <end position="140"/>
    </location>
</feature>
<dbReference type="Pfam" id="PF02753">
    <property type="entry name" value="PapD_C"/>
    <property type="match status" value="1"/>
</dbReference>
<comment type="similarity">
    <text evidence="2">Belongs to the periplasmic pilus chaperone family.</text>
</comment>
<keyword evidence="3 6" id="KW-0732">Signal</keyword>
<dbReference type="SUPFAM" id="SSF49354">
    <property type="entry name" value="PapD-like"/>
    <property type="match status" value="1"/>
</dbReference>
<dbReference type="RefSeq" id="WP_060247172.1">
    <property type="nucleotide sequence ID" value="NZ_LPJR01000095.1"/>
</dbReference>
<keyword evidence="5" id="KW-0143">Chaperone</keyword>
<dbReference type="Gene3D" id="2.60.40.10">
    <property type="entry name" value="Immunoglobulins"/>
    <property type="match status" value="2"/>
</dbReference>
<dbReference type="PANTHER" id="PTHR30251">
    <property type="entry name" value="PILUS ASSEMBLY CHAPERONE"/>
    <property type="match status" value="1"/>
</dbReference>
<dbReference type="InterPro" id="IPR001829">
    <property type="entry name" value="Pili_assmbl_chaperone_bac"/>
</dbReference>
<dbReference type="GO" id="GO:0071555">
    <property type="term" value="P:cell wall organization"/>
    <property type="evidence" value="ECO:0007669"/>
    <property type="project" value="InterPro"/>
</dbReference>
<comment type="caution">
    <text evidence="9">The sequence shown here is derived from an EMBL/GenBank/DDBJ whole genome shotgun (WGS) entry which is preliminary data.</text>
</comment>
<protein>
    <submittedName>
        <fullName evidence="9">Molecular chaperone</fullName>
    </submittedName>
</protein>
<feature type="chain" id="PRO_5007290408" evidence="6">
    <location>
        <begin position="25"/>
        <end position="236"/>
    </location>
</feature>
<dbReference type="GO" id="GO:0030288">
    <property type="term" value="C:outer membrane-bounded periplasmic space"/>
    <property type="evidence" value="ECO:0007669"/>
    <property type="project" value="InterPro"/>
</dbReference>
<keyword evidence="4" id="KW-0574">Periplasm</keyword>
<dbReference type="EMBL" id="LPJR01000095">
    <property type="protein sequence ID" value="KWF17283.1"/>
    <property type="molecule type" value="Genomic_DNA"/>
</dbReference>
<proteinExistence type="inferred from homology"/>
<dbReference type="Proteomes" id="UP000062912">
    <property type="component" value="Unassembled WGS sequence"/>
</dbReference>
<dbReference type="Pfam" id="PF00345">
    <property type="entry name" value="PapD_N"/>
    <property type="match status" value="1"/>
</dbReference>
<evidence type="ECO:0000256" key="1">
    <source>
        <dbReference type="ARBA" id="ARBA00004418"/>
    </source>
</evidence>
<reference evidence="9 10" key="1">
    <citation type="submission" date="2015-11" db="EMBL/GenBank/DDBJ databases">
        <title>Expanding the genomic diversity of Burkholderia species for the development of highly accurate diagnostics.</title>
        <authorList>
            <person name="Sahl J."/>
            <person name="Keim P."/>
            <person name="Wagner D."/>
        </authorList>
    </citation>
    <scope>NUCLEOTIDE SEQUENCE [LARGE SCALE GENOMIC DNA]</scope>
    <source>
        <strain evidence="9 10">MSMB368WGS</strain>
    </source>
</reference>
<name>A0A132E5Y8_9BURK</name>
<evidence type="ECO:0000256" key="5">
    <source>
        <dbReference type="ARBA" id="ARBA00023186"/>
    </source>
</evidence>
<evidence type="ECO:0000256" key="2">
    <source>
        <dbReference type="ARBA" id="ARBA00007399"/>
    </source>
</evidence>
<evidence type="ECO:0000259" key="8">
    <source>
        <dbReference type="Pfam" id="PF02753"/>
    </source>
</evidence>
<dbReference type="OrthoDB" id="9131059at2"/>
<feature type="domain" description="Pili assembly chaperone C-terminal" evidence="8">
    <location>
        <begin position="166"/>
        <end position="227"/>
    </location>
</feature>
<dbReference type="PRINTS" id="PR00969">
    <property type="entry name" value="CHAPERONPILI"/>
</dbReference>
<evidence type="ECO:0000256" key="4">
    <source>
        <dbReference type="ARBA" id="ARBA00022764"/>
    </source>
</evidence>
<dbReference type="SUPFAM" id="SSF49584">
    <property type="entry name" value="Periplasmic chaperone C-domain"/>
    <property type="match status" value="1"/>
</dbReference>
<dbReference type="InterPro" id="IPR050643">
    <property type="entry name" value="Periplasmic_pilus_chap"/>
</dbReference>
<dbReference type="InterPro" id="IPR008962">
    <property type="entry name" value="PapD-like_sf"/>
</dbReference>